<name>A0A1H1NRH2_9PSED</name>
<evidence type="ECO:0000313" key="3">
    <source>
        <dbReference type="Proteomes" id="UP000198481"/>
    </source>
</evidence>
<evidence type="ECO:0000313" key="2">
    <source>
        <dbReference type="EMBL" id="SDS00969.1"/>
    </source>
</evidence>
<proteinExistence type="predicted"/>
<feature type="region of interest" description="Disordered" evidence="1">
    <location>
        <begin position="118"/>
        <end position="141"/>
    </location>
</feature>
<dbReference type="EMBL" id="LT629762">
    <property type="protein sequence ID" value="SDS00969.1"/>
    <property type="molecule type" value="Genomic_DNA"/>
</dbReference>
<reference evidence="2 3" key="1">
    <citation type="submission" date="2016-10" db="EMBL/GenBank/DDBJ databases">
        <authorList>
            <person name="de Groot N.N."/>
        </authorList>
    </citation>
    <scope>NUCLEOTIDE SEQUENCE [LARGE SCALE GENOMIC DNA]</scope>
    <source>
        <strain evidence="2 3">LMG 26867</strain>
    </source>
</reference>
<dbReference type="Proteomes" id="UP000198481">
    <property type="component" value="Chromosome I"/>
</dbReference>
<accession>A0A1H1NRH2</accession>
<dbReference type="AlphaFoldDB" id="A0A1H1NRH2"/>
<gene>
    <name evidence="2" type="ORF">SAMN05216222_0491</name>
</gene>
<sequence>MNILDFLQQHFHLADGGMKSAQLLKKSAKESFVFKNAYTINKTSDTYKKELTIQKEIANTTSSEMLGFEELISAISNMAPDAILSMRFIDSTSWDGRIFYDEKNTLIGAIIGKKKNKDWETPPNWDGSEEMLRTYNAQKDT</sequence>
<evidence type="ECO:0000256" key="1">
    <source>
        <dbReference type="SAM" id="MobiDB-lite"/>
    </source>
</evidence>
<dbReference type="RefSeq" id="WP_092270350.1">
    <property type="nucleotide sequence ID" value="NZ_LT629762.1"/>
</dbReference>
<organism evidence="2 3">
    <name type="scientific">Pseudomonas prosekii</name>
    <dbReference type="NCBI Taxonomy" id="1148509"/>
    <lineage>
        <taxon>Bacteria</taxon>
        <taxon>Pseudomonadati</taxon>
        <taxon>Pseudomonadota</taxon>
        <taxon>Gammaproteobacteria</taxon>
        <taxon>Pseudomonadales</taxon>
        <taxon>Pseudomonadaceae</taxon>
        <taxon>Pseudomonas</taxon>
    </lineage>
</organism>
<protein>
    <submittedName>
        <fullName evidence="2">Uncharacterized protein</fullName>
    </submittedName>
</protein>